<keyword evidence="3" id="KW-1185">Reference proteome</keyword>
<dbReference type="EMBL" id="CP045121">
    <property type="protein sequence ID" value="QIN78011.1"/>
    <property type="molecule type" value="Genomic_DNA"/>
</dbReference>
<accession>A0A6G8PUW4</accession>
<dbReference type="KEGG" id="rmar:GBA65_05190"/>
<feature type="region of interest" description="Disordered" evidence="1">
    <location>
        <begin position="90"/>
        <end position="125"/>
    </location>
</feature>
<protein>
    <submittedName>
        <fullName evidence="2">Uncharacterized protein</fullName>
    </submittedName>
</protein>
<gene>
    <name evidence="2" type="ORF">GBA65_05190</name>
</gene>
<feature type="compositionally biased region" description="Low complexity" evidence="1">
    <location>
        <begin position="107"/>
        <end position="125"/>
    </location>
</feature>
<proteinExistence type="predicted"/>
<evidence type="ECO:0000313" key="3">
    <source>
        <dbReference type="Proteomes" id="UP000502706"/>
    </source>
</evidence>
<dbReference type="AlphaFoldDB" id="A0A6G8PUW4"/>
<evidence type="ECO:0000313" key="2">
    <source>
        <dbReference type="EMBL" id="QIN78011.1"/>
    </source>
</evidence>
<evidence type="ECO:0000256" key="1">
    <source>
        <dbReference type="SAM" id="MobiDB-lite"/>
    </source>
</evidence>
<reference evidence="2 3" key="1">
    <citation type="submission" date="2019-10" db="EMBL/GenBank/DDBJ databases">
        <title>Rubrobacter sp nov SCSIO 52915 isolated from a deep-sea sediment in the South China Sea.</title>
        <authorList>
            <person name="Chen R.W."/>
        </authorList>
    </citation>
    <scope>NUCLEOTIDE SEQUENCE [LARGE SCALE GENOMIC DNA]</scope>
    <source>
        <strain evidence="2 3">SCSIO 52915</strain>
    </source>
</reference>
<organism evidence="2 3">
    <name type="scientific">Rubrobacter marinus</name>
    <dbReference type="NCBI Taxonomy" id="2653852"/>
    <lineage>
        <taxon>Bacteria</taxon>
        <taxon>Bacillati</taxon>
        <taxon>Actinomycetota</taxon>
        <taxon>Rubrobacteria</taxon>
        <taxon>Rubrobacterales</taxon>
        <taxon>Rubrobacteraceae</taxon>
        <taxon>Rubrobacter</taxon>
    </lineage>
</organism>
<dbReference type="RefSeq" id="WP_166395689.1">
    <property type="nucleotide sequence ID" value="NZ_CP045121.1"/>
</dbReference>
<sequence>METGNVTRGLPEGAARRAARIAQVGARYGFGYVFGRRFLLGRRARDVGRVGTRLRLAMEELGPTFVELGRFLSTRGDVLPPDVVSELERASSTSRQIPFPRCERSWRGSSGTPWSVSSWSSGRRR</sequence>
<name>A0A6G8PUW4_9ACTN</name>
<dbReference type="Proteomes" id="UP000502706">
    <property type="component" value="Chromosome"/>
</dbReference>